<keyword evidence="7" id="KW-0862">Zinc</keyword>
<evidence type="ECO:0000256" key="5">
    <source>
        <dbReference type="ARBA" id="ARBA00022723"/>
    </source>
</evidence>
<comment type="cofactor">
    <cofactor evidence="1">
        <name>Zn(2+)</name>
        <dbReference type="ChEBI" id="CHEBI:29105"/>
    </cofactor>
</comment>
<keyword evidence="4" id="KW-0808">Transferase</keyword>
<dbReference type="AlphaFoldDB" id="A0A0N4ZR19"/>
<protein>
    <submittedName>
        <fullName evidence="10">Protein geranylgeranyltransferase type I</fullName>
    </submittedName>
</protein>
<sequence length="385" mass="43648">MSLLPSWFDVKRSEKFLKHFNDIFPSEYSNAVDSNKHTFNSFIIIGLDILNNDKKYFQNNSNFCKDMVDWIYRTQIYGKYDIDSLKDSVEFGFRGSFMTSGSYIKDEDRLEDSCNEYDIPTIAQTYSALCVLLTLGDDLNKVKRIEILDSIKQCQRDDGGIAVSKYDLEEYDMRMVYCGVSIAFILNGINFLNISNIVKYIKSCKSFNGGFGMRPGLEAHSGSTFCAIASLHLLGMLTPSIIKEGSCLNINDIEETVRFCIFQQKKGFSGRVNKDEDACYTFWVCGTLEILGYKELVSTSNAISFLEKCYDNYSGGFSKIPGYPPDILHSYFSIASISILLNNNGDNKKETESLSPLFVPLNITKQAYLHLLSLHETSNFSHITF</sequence>
<evidence type="ECO:0000256" key="6">
    <source>
        <dbReference type="ARBA" id="ARBA00022737"/>
    </source>
</evidence>
<dbReference type="Gene3D" id="1.50.10.20">
    <property type="match status" value="1"/>
</dbReference>
<keyword evidence="6" id="KW-0677">Repeat</keyword>
<dbReference type="PANTHER" id="PTHR11774:SF4">
    <property type="entry name" value="GERANYLGERANYL TRANSFERASE TYPE-1 SUBUNIT BETA"/>
    <property type="match status" value="1"/>
</dbReference>
<keyword evidence="9" id="KW-1185">Reference proteome</keyword>
<dbReference type="InterPro" id="IPR045089">
    <property type="entry name" value="PGGT1B-like"/>
</dbReference>
<dbReference type="STRING" id="131310.A0A0N4ZR19"/>
<evidence type="ECO:0000256" key="1">
    <source>
        <dbReference type="ARBA" id="ARBA00001947"/>
    </source>
</evidence>
<dbReference type="GO" id="GO:0046872">
    <property type="term" value="F:metal ion binding"/>
    <property type="evidence" value="ECO:0007669"/>
    <property type="project" value="UniProtKB-KW"/>
</dbReference>
<evidence type="ECO:0000259" key="8">
    <source>
        <dbReference type="Pfam" id="PF00432"/>
    </source>
</evidence>
<dbReference type="GO" id="GO:0004662">
    <property type="term" value="F:CAAX-protein geranylgeranyltransferase activity"/>
    <property type="evidence" value="ECO:0007669"/>
    <property type="project" value="TreeGrafter"/>
</dbReference>
<dbReference type="InterPro" id="IPR008930">
    <property type="entry name" value="Terpenoid_cyclase/PrenylTrfase"/>
</dbReference>
<dbReference type="PANTHER" id="PTHR11774">
    <property type="entry name" value="GERANYLGERANYL TRANSFERASE TYPE BETA SUBUNIT"/>
    <property type="match status" value="1"/>
</dbReference>
<comment type="similarity">
    <text evidence="2">Belongs to the protein prenyltransferase subunit beta family.</text>
</comment>
<evidence type="ECO:0000313" key="9">
    <source>
        <dbReference type="Proteomes" id="UP000038045"/>
    </source>
</evidence>
<evidence type="ECO:0000256" key="4">
    <source>
        <dbReference type="ARBA" id="ARBA00022679"/>
    </source>
</evidence>
<proteinExistence type="inferred from homology"/>
<reference evidence="10" key="1">
    <citation type="submission" date="2017-02" db="UniProtKB">
        <authorList>
            <consortium name="WormBaseParasite"/>
        </authorList>
    </citation>
    <scope>IDENTIFICATION</scope>
</reference>
<organism evidence="9 10">
    <name type="scientific">Parastrongyloides trichosuri</name>
    <name type="common">Possum-specific nematode worm</name>
    <dbReference type="NCBI Taxonomy" id="131310"/>
    <lineage>
        <taxon>Eukaryota</taxon>
        <taxon>Metazoa</taxon>
        <taxon>Ecdysozoa</taxon>
        <taxon>Nematoda</taxon>
        <taxon>Chromadorea</taxon>
        <taxon>Rhabditida</taxon>
        <taxon>Tylenchina</taxon>
        <taxon>Panagrolaimomorpha</taxon>
        <taxon>Strongyloidoidea</taxon>
        <taxon>Strongyloididae</taxon>
        <taxon>Parastrongyloides</taxon>
    </lineage>
</organism>
<evidence type="ECO:0000256" key="3">
    <source>
        <dbReference type="ARBA" id="ARBA00022602"/>
    </source>
</evidence>
<evidence type="ECO:0000313" key="10">
    <source>
        <dbReference type="WBParaSite" id="PTRK_0001095900.1"/>
    </source>
</evidence>
<accession>A0A0N4ZR19</accession>
<evidence type="ECO:0000256" key="7">
    <source>
        <dbReference type="ARBA" id="ARBA00022833"/>
    </source>
</evidence>
<dbReference type="InterPro" id="IPR001330">
    <property type="entry name" value="Prenyltrans"/>
</dbReference>
<name>A0A0N4ZR19_PARTI</name>
<dbReference type="GO" id="GO:0005953">
    <property type="term" value="C:CAAX-protein geranylgeranyltransferase complex"/>
    <property type="evidence" value="ECO:0007669"/>
    <property type="project" value="TreeGrafter"/>
</dbReference>
<dbReference type="WBParaSite" id="PTRK_0001095900.1">
    <property type="protein sequence ID" value="PTRK_0001095900.1"/>
    <property type="gene ID" value="PTRK_0001095900"/>
</dbReference>
<feature type="domain" description="Prenyltransferase alpha-alpha toroid" evidence="8">
    <location>
        <begin position="9"/>
        <end position="353"/>
    </location>
</feature>
<dbReference type="SUPFAM" id="SSF48239">
    <property type="entry name" value="Terpenoid cyclases/Protein prenyltransferases"/>
    <property type="match status" value="1"/>
</dbReference>
<keyword evidence="3" id="KW-0637">Prenyltransferase</keyword>
<evidence type="ECO:0000256" key="2">
    <source>
        <dbReference type="ARBA" id="ARBA00010497"/>
    </source>
</evidence>
<dbReference type="Proteomes" id="UP000038045">
    <property type="component" value="Unplaced"/>
</dbReference>
<keyword evidence="5" id="KW-0479">Metal-binding</keyword>
<dbReference type="Pfam" id="PF00432">
    <property type="entry name" value="Prenyltrans"/>
    <property type="match status" value="1"/>
</dbReference>